<sequence length="146" mass="16027">AAAAKPAPAPKRRRLGHQQLWDELDGDAQRELTHYDRSVVGIRVRQILDFVRDHPKVAELSAEGPRWAVPLTFAAPLLPGSVKRVKVKYLPASFAAIMSAEVNTTSPGLYVQGLLIHGDMDDVIKLAGKRLTVQYRIDADGRVVAP</sequence>
<gene>
    <name evidence="1" type="ORF">LCGC14_1354200</name>
</gene>
<evidence type="ECO:0000313" key="1">
    <source>
        <dbReference type="EMBL" id="KKM79007.1"/>
    </source>
</evidence>
<proteinExistence type="predicted"/>
<dbReference type="AlphaFoldDB" id="A0A0F9NC92"/>
<dbReference type="EMBL" id="LAZR01008398">
    <property type="protein sequence ID" value="KKM79007.1"/>
    <property type="molecule type" value="Genomic_DNA"/>
</dbReference>
<feature type="non-terminal residue" evidence="1">
    <location>
        <position position="1"/>
    </location>
</feature>
<comment type="caution">
    <text evidence="1">The sequence shown here is derived from an EMBL/GenBank/DDBJ whole genome shotgun (WGS) entry which is preliminary data.</text>
</comment>
<name>A0A0F9NC92_9ZZZZ</name>
<reference evidence="1" key="1">
    <citation type="journal article" date="2015" name="Nature">
        <title>Complex archaea that bridge the gap between prokaryotes and eukaryotes.</title>
        <authorList>
            <person name="Spang A."/>
            <person name="Saw J.H."/>
            <person name="Jorgensen S.L."/>
            <person name="Zaremba-Niedzwiedzka K."/>
            <person name="Martijn J."/>
            <person name="Lind A.E."/>
            <person name="van Eijk R."/>
            <person name="Schleper C."/>
            <person name="Guy L."/>
            <person name="Ettema T.J."/>
        </authorList>
    </citation>
    <scope>NUCLEOTIDE SEQUENCE</scope>
</reference>
<organism evidence="1">
    <name type="scientific">marine sediment metagenome</name>
    <dbReference type="NCBI Taxonomy" id="412755"/>
    <lineage>
        <taxon>unclassified sequences</taxon>
        <taxon>metagenomes</taxon>
        <taxon>ecological metagenomes</taxon>
    </lineage>
</organism>
<protein>
    <submittedName>
        <fullName evidence="1">Uncharacterized protein</fullName>
    </submittedName>
</protein>
<accession>A0A0F9NC92</accession>